<organism evidence="1 2">
    <name type="scientific">Clostridium collagenovorans DSM 3089</name>
    <dbReference type="NCBI Taxonomy" id="1121306"/>
    <lineage>
        <taxon>Bacteria</taxon>
        <taxon>Bacillati</taxon>
        <taxon>Bacillota</taxon>
        <taxon>Clostridia</taxon>
        <taxon>Eubacteriales</taxon>
        <taxon>Clostridiaceae</taxon>
        <taxon>Clostridium</taxon>
    </lineage>
</organism>
<accession>A0A1M5X6P9</accession>
<evidence type="ECO:0008006" key="3">
    <source>
        <dbReference type="Google" id="ProtNLM"/>
    </source>
</evidence>
<evidence type="ECO:0000313" key="2">
    <source>
        <dbReference type="Proteomes" id="UP000184526"/>
    </source>
</evidence>
<dbReference type="Proteomes" id="UP000184526">
    <property type="component" value="Unassembled WGS sequence"/>
</dbReference>
<dbReference type="OrthoDB" id="1912587at2"/>
<name>A0A1M5X6P9_9CLOT</name>
<evidence type="ECO:0000313" key="1">
    <source>
        <dbReference type="EMBL" id="SHH95471.1"/>
    </source>
</evidence>
<gene>
    <name evidence="1" type="ORF">SAMN02745196_02053</name>
</gene>
<reference evidence="1 2" key="1">
    <citation type="submission" date="2016-11" db="EMBL/GenBank/DDBJ databases">
        <authorList>
            <person name="Jaros S."/>
            <person name="Januszkiewicz K."/>
            <person name="Wedrychowicz H."/>
        </authorList>
    </citation>
    <scope>NUCLEOTIDE SEQUENCE [LARGE SCALE GENOMIC DNA]</scope>
    <source>
        <strain evidence="1 2">DSM 3089</strain>
    </source>
</reference>
<sequence length="108" mass="12406">MCGRGILFNVNENIVKCGLESSYIRFVRDLNRYLLAKYPNFYLGLQLYRDRSIPNVFHVIAAYRDVPGIYAVAPIISKRIGDIYESVWGNSVQRTSIVSFLNSKKINL</sequence>
<protein>
    <recommendedName>
        <fullName evidence="3">Antibiotic biosynthesis monooxygenase</fullName>
    </recommendedName>
</protein>
<dbReference type="EMBL" id="FQXP01000007">
    <property type="protein sequence ID" value="SHH95471.1"/>
    <property type="molecule type" value="Genomic_DNA"/>
</dbReference>
<proteinExistence type="predicted"/>
<dbReference type="RefSeq" id="WP_072831925.1">
    <property type="nucleotide sequence ID" value="NZ_FQXP01000007.1"/>
</dbReference>
<dbReference type="AlphaFoldDB" id="A0A1M5X6P9"/>
<keyword evidence="2" id="KW-1185">Reference proteome</keyword>